<evidence type="ECO:0000256" key="2">
    <source>
        <dbReference type="SAM" id="Phobius"/>
    </source>
</evidence>
<dbReference type="EMBL" id="QKYT01000503">
    <property type="protein sequence ID" value="RIA84300.1"/>
    <property type="molecule type" value="Genomic_DNA"/>
</dbReference>
<feature type="region of interest" description="Disordered" evidence="1">
    <location>
        <begin position="219"/>
        <end position="351"/>
    </location>
</feature>
<evidence type="ECO:0000313" key="4">
    <source>
        <dbReference type="Proteomes" id="UP000265703"/>
    </source>
</evidence>
<dbReference type="OrthoDB" id="2364454at2759"/>
<dbReference type="AlphaFoldDB" id="A0A397SDF1"/>
<keyword evidence="2" id="KW-0812">Transmembrane</keyword>
<feature type="transmembrane region" description="Helical" evidence="2">
    <location>
        <begin position="66"/>
        <end position="85"/>
    </location>
</feature>
<reference evidence="3 4" key="1">
    <citation type="submission" date="2018-06" db="EMBL/GenBank/DDBJ databases">
        <title>Comparative genomics reveals the genomic features of Rhizophagus irregularis, R. cerebriforme, R. diaphanum and Gigaspora rosea, and their symbiotic lifestyle signature.</title>
        <authorList>
            <person name="Morin E."/>
            <person name="San Clemente H."/>
            <person name="Chen E.C.H."/>
            <person name="De La Providencia I."/>
            <person name="Hainaut M."/>
            <person name="Kuo A."/>
            <person name="Kohler A."/>
            <person name="Murat C."/>
            <person name="Tang N."/>
            <person name="Roy S."/>
            <person name="Loubradou J."/>
            <person name="Henrissat B."/>
            <person name="Grigoriev I.V."/>
            <person name="Corradi N."/>
            <person name="Roux C."/>
            <person name="Martin F.M."/>
        </authorList>
    </citation>
    <scope>NUCLEOTIDE SEQUENCE [LARGE SCALE GENOMIC DNA]</scope>
    <source>
        <strain evidence="3 4">DAOM 227022</strain>
    </source>
</reference>
<organism evidence="3 4">
    <name type="scientific">Glomus cerebriforme</name>
    <dbReference type="NCBI Taxonomy" id="658196"/>
    <lineage>
        <taxon>Eukaryota</taxon>
        <taxon>Fungi</taxon>
        <taxon>Fungi incertae sedis</taxon>
        <taxon>Mucoromycota</taxon>
        <taxon>Glomeromycotina</taxon>
        <taxon>Glomeromycetes</taxon>
        <taxon>Glomerales</taxon>
        <taxon>Glomeraceae</taxon>
        <taxon>Glomus</taxon>
    </lineage>
</organism>
<feature type="compositionally biased region" description="Basic and acidic residues" evidence="1">
    <location>
        <begin position="328"/>
        <end position="339"/>
    </location>
</feature>
<evidence type="ECO:0000256" key="1">
    <source>
        <dbReference type="SAM" id="MobiDB-lite"/>
    </source>
</evidence>
<keyword evidence="4" id="KW-1185">Reference proteome</keyword>
<feature type="compositionally biased region" description="Polar residues" evidence="1">
    <location>
        <begin position="239"/>
        <end position="248"/>
    </location>
</feature>
<gene>
    <name evidence="3" type="ORF">C1645_832489</name>
</gene>
<comment type="caution">
    <text evidence="3">The sequence shown here is derived from an EMBL/GenBank/DDBJ whole genome shotgun (WGS) entry which is preliminary data.</text>
</comment>
<protein>
    <submittedName>
        <fullName evidence="3">Uncharacterized protein</fullName>
    </submittedName>
</protein>
<feature type="compositionally biased region" description="Polar residues" evidence="1">
    <location>
        <begin position="278"/>
        <end position="302"/>
    </location>
</feature>
<sequence length="351" mass="40114">MKIVLTPLTEEKTLDCNYFTPTYFFTTEWCLDLHGYLNRDQLDKRLEIINNIVKENPLLSDRAKKGLLYAFAAIFIFLLLIAVFGAKALGLAIPITMEFINTAAFFIGKKLVEKAAKQRSDKFSAAINDQFKIFNNDDNPIANWRLVWRNVLTHYKIETKFDPKSGKTKGKSKPKYAEHAEIVLEISDSLSGITQNDVRIKLGHLGLYKPSNIDDIYPDGSDAGSLVQKSSSSQDSFDNRTLTSNTQRPFDEKRMPLQPNSPNPKMPNYSQDERTSFENRTPTPNSQRTPPQPNFQNPSDNRTPPPNFQRMPLGPSDKRILPPNIHAPYDERTSSERRTRYNQTSPNYYTV</sequence>
<name>A0A397SDF1_9GLOM</name>
<feature type="compositionally biased region" description="Polar residues" evidence="1">
    <location>
        <begin position="341"/>
        <end position="351"/>
    </location>
</feature>
<proteinExistence type="predicted"/>
<dbReference type="Proteomes" id="UP000265703">
    <property type="component" value="Unassembled WGS sequence"/>
</dbReference>
<evidence type="ECO:0000313" key="3">
    <source>
        <dbReference type="EMBL" id="RIA84300.1"/>
    </source>
</evidence>
<accession>A0A397SDF1</accession>
<feature type="compositionally biased region" description="Low complexity" evidence="1">
    <location>
        <begin position="225"/>
        <end position="236"/>
    </location>
</feature>
<keyword evidence="2" id="KW-0472">Membrane</keyword>
<keyword evidence="2" id="KW-1133">Transmembrane helix</keyword>